<dbReference type="OrthoDB" id="3043234at2759"/>
<accession>A0A8H6Z6S7</accession>
<sequence length="670" mass="75010">MRGGKYGEIQLGREIMDSPGFIESSDGTTHRGITIESRHITMLVPSYAPGVDDSDRSTWTHHTRFMEVAPALDHPAQRQFEGTMEAAARIADAYTRSPLAAQENRAMETDDYYRKKLGECKDHAADGKKEFAISAEHKTDIVIRDLGRAAMDDDDLRTSQILTTMLDITDDDLEAEGKLSHEELLALPAEERRKLTSHVLERKIGEDKFHTLTPEEQEACCMHLFGGCCCHKDLNVLRIAYAGVQRLYSIHPTLTPPVLLANKANSARIRLGADDPKSSAAVENAIEASSSGAIKLLQLLGALLRHKDGERGYQDKCTIFMRQRQLEQYGIKNAPKFPDVSNTRYSSFTYGAVYVICFHGLIQELITEIIDGKTHSGQPNHVEHLILKGINCPETMSHMVAIALYGVSVGWGYMAMFCANIAAFPWKILDPTTPLTELTIDGQPAEEGWIRFTPEFRIGGTFDRLTPAQRANMWIPATNDRNEGMLGTGRNWFKYKPNSTAQSFSNHTRTQQNNTEAFIKKYCDKAVEKFVMREAVVGSVAEGEGGERPQTTRETAAAKKKSKAARLAATQLEFDITKIQAMTSKLLKDQLAVYRDVLKDDILGKKLWKDMSTVAVRRELVLQARERELARQAVRDSQDSNNPETTPETIIIDEYGYSAGDDDEWEEIVE</sequence>
<protein>
    <submittedName>
        <fullName evidence="2">Uncharacterized protein</fullName>
    </submittedName>
</protein>
<name>A0A8H6Z6S7_9AGAR</name>
<proteinExistence type="predicted"/>
<comment type="caution">
    <text evidence="2">The sequence shown here is derived from an EMBL/GenBank/DDBJ whole genome shotgun (WGS) entry which is preliminary data.</text>
</comment>
<gene>
    <name evidence="2" type="ORF">MVEN_00036400</name>
</gene>
<dbReference type="AlphaFoldDB" id="A0A8H6Z6S7"/>
<evidence type="ECO:0000313" key="2">
    <source>
        <dbReference type="EMBL" id="KAF7371797.1"/>
    </source>
</evidence>
<feature type="region of interest" description="Disordered" evidence="1">
    <location>
        <begin position="631"/>
        <end position="670"/>
    </location>
</feature>
<evidence type="ECO:0000256" key="1">
    <source>
        <dbReference type="SAM" id="MobiDB-lite"/>
    </source>
</evidence>
<reference evidence="2" key="1">
    <citation type="submission" date="2020-05" db="EMBL/GenBank/DDBJ databases">
        <title>Mycena genomes resolve the evolution of fungal bioluminescence.</title>
        <authorList>
            <person name="Tsai I.J."/>
        </authorList>
    </citation>
    <scope>NUCLEOTIDE SEQUENCE</scope>
    <source>
        <strain evidence="2">CCC161011</strain>
    </source>
</reference>
<keyword evidence="3" id="KW-1185">Reference proteome</keyword>
<dbReference type="EMBL" id="JACAZI010000001">
    <property type="protein sequence ID" value="KAF7371797.1"/>
    <property type="molecule type" value="Genomic_DNA"/>
</dbReference>
<evidence type="ECO:0000313" key="3">
    <source>
        <dbReference type="Proteomes" id="UP000620124"/>
    </source>
</evidence>
<organism evidence="2 3">
    <name type="scientific">Mycena venus</name>
    <dbReference type="NCBI Taxonomy" id="2733690"/>
    <lineage>
        <taxon>Eukaryota</taxon>
        <taxon>Fungi</taxon>
        <taxon>Dikarya</taxon>
        <taxon>Basidiomycota</taxon>
        <taxon>Agaricomycotina</taxon>
        <taxon>Agaricomycetes</taxon>
        <taxon>Agaricomycetidae</taxon>
        <taxon>Agaricales</taxon>
        <taxon>Marasmiineae</taxon>
        <taxon>Mycenaceae</taxon>
        <taxon>Mycena</taxon>
    </lineage>
</organism>
<dbReference type="Proteomes" id="UP000620124">
    <property type="component" value="Unassembled WGS sequence"/>
</dbReference>
<feature type="compositionally biased region" description="Polar residues" evidence="1">
    <location>
        <begin position="639"/>
        <end position="648"/>
    </location>
</feature>
<feature type="compositionally biased region" description="Acidic residues" evidence="1">
    <location>
        <begin position="660"/>
        <end position="670"/>
    </location>
</feature>